<evidence type="ECO:0000313" key="1">
    <source>
        <dbReference type="EMBL" id="GIX91268.1"/>
    </source>
</evidence>
<organism evidence="1 2">
    <name type="scientific">Caerostris extrusa</name>
    <name type="common">Bark spider</name>
    <name type="synonym">Caerostris bankana</name>
    <dbReference type="NCBI Taxonomy" id="172846"/>
    <lineage>
        <taxon>Eukaryota</taxon>
        <taxon>Metazoa</taxon>
        <taxon>Ecdysozoa</taxon>
        <taxon>Arthropoda</taxon>
        <taxon>Chelicerata</taxon>
        <taxon>Arachnida</taxon>
        <taxon>Araneae</taxon>
        <taxon>Araneomorphae</taxon>
        <taxon>Entelegynae</taxon>
        <taxon>Araneoidea</taxon>
        <taxon>Araneidae</taxon>
        <taxon>Caerostris</taxon>
    </lineage>
</organism>
<evidence type="ECO:0000313" key="2">
    <source>
        <dbReference type="Proteomes" id="UP001054945"/>
    </source>
</evidence>
<sequence>MMKYEYFSGKNITVLILKSLGLLYRLEDGDICINRISLSTCTYIPCPRGAAVHDRQRRRGLAHRHDLVAHLAHPPGGGSVLHPPLPWGVLLPVGDQAAQPRQPHRLALRARGRDAVAAHVPAPLPHLPRDAAPQ</sequence>
<name>A0AAV4P409_CAEEX</name>
<protein>
    <submittedName>
        <fullName evidence="1">Uncharacterized protein</fullName>
    </submittedName>
</protein>
<keyword evidence="2" id="KW-1185">Reference proteome</keyword>
<proteinExistence type="predicted"/>
<comment type="caution">
    <text evidence="1">The sequence shown here is derived from an EMBL/GenBank/DDBJ whole genome shotgun (WGS) entry which is preliminary data.</text>
</comment>
<reference evidence="1 2" key="1">
    <citation type="submission" date="2021-06" db="EMBL/GenBank/DDBJ databases">
        <title>Caerostris extrusa draft genome.</title>
        <authorList>
            <person name="Kono N."/>
            <person name="Arakawa K."/>
        </authorList>
    </citation>
    <scope>NUCLEOTIDE SEQUENCE [LARGE SCALE GENOMIC DNA]</scope>
</reference>
<accession>A0AAV4P409</accession>
<dbReference type="EMBL" id="BPLR01021570">
    <property type="protein sequence ID" value="GIX91268.1"/>
    <property type="molecule type" value="Genomic_DNA"/>
</dbReference>
<gene>
    <name evidence="1" type="ORF">CEXT_522511</name>
</gene>
<dbReference type="AlphaFoldDB" id="A0AAV4P409"/>
<dbReference type="Proteomes" id="UP001054945">
    <property type="component" value="Unassembled WGS sequence"/>
</dbReference>